<dbReference type="AlphaFoldDB" id="A0A9J7MUJ9"/>
<reference evidence="2" key="1">
    <citation type="journal article" date="2020" name="Nat. Ecol. Evol.">
        <title>Deeply conserved synteny resolves early events in vertebrate evolution.</title>
        <authorList>
            <person name="Simakov O."/>
            <person name="Marletaz F."/>
            <person name="Yue J.X."/>
            <person name="O'Connell B."/>
            <person name="Jenkins J."/>
            <person name="Brandt A."/>
            <person name="Calef R."/>
            <person name="Tung C.H."/>
            <person name="Huang T.K."/>
            <person name="Schmutz J."/>
            <person name="Satoh N."/>
            <person name="Yu J.K."/>
            <person name="Putnam N.H."/>
            <person name="Green R.E."/>
            <person name="Rokhsar D.S."/>
        </authorList>
    </citation>
    <scope>NUCLEOTIDE SEQUENCE [LARGE SCALE GENOMIC DNA]</scope>
    <source>
        <strain evidence="2">S238N-H82</strain>
    </source>
</reference>
<proteinExistence type="predicted"/>
<dbReference type="GeneID" id="118419478"/>
<sequence length="249" mass="28191">MALNEGRFLVIQRAERRNRMEASVYNKMEKVRYRHAQKQLDEARGLQELRIQRQFQRVRRTVVENNLRQAMLRRLERQASDRALGGTVNDNLGKSVSPVVYLLQGTGGDRQRQPREVSLLLLFTCYRAPGGTVNDNLGKYGGLKMDSLKHEVDQMLKDMDPGVRRAKRARKLLEKGRRDGRIRPYDMHSVCLPPIVADTHDEIDIVTAAQEGGPAAGEKGPTAEPNRTRLPPLRTLKASVGIDDSDDDL</sequence>
<evidence type="ECO:0000313" key="2">
    <source>
        <dbReference type="Proteomes" id="UP000001554"/>
    </source>
</evidence>
<name>A0A9J7MUJ9_BRAFL</name>
<evidence type="ECO:0000313" key="3">
    <source>
        <dbReference type="RefSeq" id="XP_035681767.1"/>
    </source>
</evidence>
<gene>
    <name evidence="3" type="primary">LOC118419478</name>
</gene>
<keyword evidence="2" id="KW-1185">Reference proteome</keyword>
<evidence type="ECO:0000256" key="1">
    <source>
        <dbReference type="SAM" id="MobiDB-lite"/>
    </source>
</evidence>
<dbReference type="OrthoDB" id="10025640at2759"/>
<organism evidence="2 3">
    <name type="scientific">Branchiostoma floridae</name>
    <name type="common">Florida lancelet</name>
    <name type="synonym">Amphioxus</name>
    <dbReference type="NCBI Taxonomy" id="7739"/>
    <lineage>
        <taxon>Eukaryota</taxon>
        <taxon>Metazoa</taxon>
        <taxon>Chordata</taxon>
        <taxon>Cephalochordata</taxon>
        <taxon>Leptocardii</taxon>
        <taxon>Amphioxiformes</taxon>
        <taxon>Branchiostomatidae</taxon>
        <taxon>Branchiostoma</taxon>
    </lineage>
</organism>
<dbReference type="Proteomes" id="UP000001554">
    <property type="component" value="Chromosome 1"/>
</dbReference>
<dbReference type="KEGG" id="bfo:118419478"/>
<protein>
    <submittedName>
        <fullName evidence="3">Uncharacterized protein LOC118419478 isoform X1</fullName>
    </submittedName>
</protein>
<dbReference type="RefSeq" id="XP_035681767.1">
    <property type="nucleotide sequence ID" value="XM_035825874.1"/>
</dbReference>
<feature type="region of interest" description="Disordered" evidence="1">
    <location>
        <begin position="211"/>
        <end position="231"/>
    </location>
</feature>
<accession>A0A9J7MUJ9</accession>
<reference evidence="3" key="2">
    <citation type="submission" date="2025-08" db="UniProtKB">
        <authorList>
            <consortium name="RefSeq"/>
        </authorList>
    </citation>
    <scope>IDENTIFICATION</scope>
    <source>
        <strain evidence="3">S238N-H82</strain>
        <tissue evidence="3">Testes</tissue>
    </source>
</reference>